<name>A0A5B7CX57_PORTR</name>
<keyword evidence="1" id="KW-0472">Membrane</keyword>
<feature type="transmembrane region" description="Helical" evidence="1">
    <location>
        <begin position="52"/>
        <end position="68"/>
    </location>
</feature>
<proteinExistence type="predicted"/>
<evidence type="ECO:0000313" key="3">
    <source>
        <dbReference type="Proteomes" id="UP000324222"/>
    </source>
</evidence>
<protein>
    <submittedName>
        <fullName evidence="2">Uncharacterized protein</fullName>
    </submittedName>
</protein>
<dbReference type="EMBL" id="VSRR010000246">
    <property type="protein sequence ID" value="MPC12926.1"/>
    <property type="molecule type" value="Genomic_DNA"/>
</dbReference>
<comment type="caution">
    <text evidence="2">The sequence shown here is derived from an EMBL/GenBank/DDBJ whole genome shotgun (WGS) entry which is preliminary data.</text>
</comment>
<dbReference type="AlphaFoldDB" id="A0A5B7CX57"/>
<evidence type="ECO:0000256" key="1">
    <source>
        <dbReference type="SAM" id="Phobius"/>
    </source>
</evidence>
<keyword evidence="3" id="KW-1185">Reference proteome</keyword>
<gene>
    <name evidence="2" type="ORF">E2C01_005642</name>
</gene>
<organism evidence="2 3">
    <name type="scientific">Portunus trituberculatus</name>
    <name type="common">Swimming crab</name>
    <name type="synonym">Neptunus trituberculatus</name>
    <dbReference type="NCBI Taxonomy" id="210409"/>
    <lineage>
        <taxon>Eukaryota</taxon>
        <taxon>Metazoa</taxon>
        <taxon>Ecdysozoa</taxon>
        <taxon>Arthropoda</taxon>
        <taxon>Crustacea</taxon>
        <taxon>Multicrustacea</taxon>
        <taxon>Malacostraca</taxon>
        <taxon>Eumalacostraca</taxon>
        <taxon>Eucarida</taxon>
        <taxon>Decapoda</taxon>
        <taxon>Pleocyemata</taxon>
        <taxon>Brachyura</taxon>
        <taxon>Eubrachyura</taxon>
        <taxon>Portunoidea</taxon>
        <taxon>Portunidae</taxon>
        <taxon>Portuninae</taxon>
        <taxon>Portunus</taxon>
    </lineage>
</organism>
<keyword evidence="1" id="KW-0812">Transmembrane</keyword>
<dbReference type="Proteomes" id="UP000324222">
    <property type="component" value="Unassembled WGS sequence"/>
</dbReference>
<accession>A0A5B7CX57</accession>
<reference evidence="2 3" key="1">
    <citation type="submission" date="2019-05" db="EMBL/GenBank/DDBJ databases">
        <title>Another draft genome of Portunus trituberculatus and its Hox gene families provides insights of decapod evolution.</title>
        <authorList>
            <person name="Jeong J.-H."/>
            <person name="Song I."/>
            <person name="Kim S."/>
            <person name="Choi T."/>
            <person name="Kim D."/>
            <person name="Ryu S."/>
            <person name="Kim W."/>
        </authorList>
    </citation>
    <scope>NUCLEOTIDE SEQUENCE [LARGE SCALE GENOMIC DNA]</scope>
    <source>
        <tissue evidence="2">Muscle</tissue>
    </source>
</reference>
<keyword evidence="1" id="KW-1133">Transmembrane helix</keyword>
<sequence>MAGPAATVSFTEAGSREALLAPAPASPGHTTARCCKSLCTIVTATGTLTAEMFLLICVVLVINVGCLLEQAVSVTQVKAAEIL</sequence>
<evidence type="ECO:0000313" key="2">
    <source>
        <dbReference type="EMBL" id="MPC12926.1"/>
    </source>
</evidence>